<evidence type="ECO:0000313" key="2">
    <source>
        <dbReference type="Proteomes" id="UP000492821"/>
    </source>
</evidence>
<evidence type="ECO:0000256" key="1">
    <source>
        <dbReference type="SAM" id="MobiDB-lite"/>
    </source>
</evidence>
<dbReference type="Proteomes" id="UP000492821">
    <property type="component" value="Unassembled WGS sequence"/>
</dbReference>
<name>A0A7E4VZP7_PANRE</name>
<reference evidence="3" key="2">
    <citation type="submission" date="2020-10" db="UniProtKB">
        <authorList>
            <consortium name="WormBaseParasite"/>
        </authorList>
    </citation>
    <scope>IDENTIFICATION</scope>
</reference>
<reference evidence="2" key="1">
    <citation type="journal article" date="2013" name="Genetics">
        <title>The draft genome and transcriptome of Panagrellus redivivus are shaped by the harsh demands of a free-living lifestyle.</title>
        <authorList>
            <person name="Srinivasan J."/>
            <person name="Dillman A.R."/>
            <person name="Macchietto M.G."/>
            <person name="Heikkinen L."/>
            <person name="Lakso M."/>
            <person name="Fracchia K.M."/>
            <person name="Antoshechkin I."/>
            <person name="Mortazavi A."/>
            <person name="Wong G."/>
            <person name="Sternberg P.W."/>
        </authorList>
    </citation>
    <scope>NUCLEOTIDE SEQUENCE [LARGE SCALE GENOMIC DNA]</scope>
    <source>
        <strain evidence="2">MT8872</strain>
    </source>
</reference>
<dbReference type="AlphaFoldDB" id="A0A7E4VZP7"/>
<accession>A0A7E4VZP7</accession>
<sequence>MPHAPRPQQYHLQPSPLTRSADMAPPIRAIPRGRMTMRTPAPQSAQFLLRPVLPDTARPRYYLRQQPVRQDRQDAPLPYPLNMNHAPYQVIQPPPAKRRRTNAAGAYTYEMLKTPSNNHLQYVILQPKPNTNGYRPHARRSPSPMQDPPVLEPYSADTDMIDSSDKSVKSVGTRTKSRRRSKKQV</sequence>
<feature type="region of interest" description="Disordered" evidence="1">
    <location>
        <begin position="127"/>
        <end position="185"/>
    </location>
</feature>
<protein>
    <submittedName>
        <fullName evidence="3">ZM domain-containing protein</fullName>
    </submittedName>
</protein>
<feature type="compositionally biased region" description="Basic residues" evidence="1">
    <location>
        <begin position="175"/>
        <end position="185"/>
    </location>
</feature>
<dbReference type="WBParaSite" id="Pan_g5352.t3">
    <property type="protein sequence ID" value="Pan_g5352.t3"/>
    <property type="gene ID" value="Pan_g5352"/>
</dbReference>
<evidence type="ECO:0000313" key="3">
    <source>
        <dbReference type="WBParaSite" id="Pan_g5352.t3"/>
    </source>
</evidence>
<proteinExistence type="predicted"/>
<organism evidence="2 3">
    <name type="scientific">Panagrellus redivivus</name>
    <name type="common">Microworm</name>
    <dbReference type="NCBI Taxonomy" id="6233"/>
    <lineage>
        <taxon>Eukaryota</taxon>
        <taxon>Metazoa</taxon>
        <taxon>Ecdysozoa</taxon>
        <taxon>Nematoda</taxon>
        <taxon>Chromadorea</taxon>
        <taxon>Rhabditida</taxon>
        <taxon>Tylenchina</taxon>
        <taxon>Panagrolaimomorpha</taxon>
        <taxon>Panagrolaimoidea</taxon>
        <taxon>Panagrolaimidae</taxon>
        <taxon>Panagrellus</taxon>
    </lineage>
</organism>
<feature type="region of interest" description="Disordered" evidence="1">
    <location>
        <begin position="1"/>
        <end position="40"/>
    </location>
</feature>
<keyword evidence="2" id="KW-1185">Reference proteome</keyword>